<name>A0A2T0Y9P0_9MICC</name>
<proteinExistence type="predicted"/>
<accession>A0A2T0Y9P0</accession>
<sequence length="42" mass="4376">MPLLAVEMFGKGSACGQFSPRQGVFALRGVTAGLLRVRGSIP</sequence>
<organism evidence="1 2">
    <name type="scientific">Nesterenkonia sandarakina</name>
    <dbReference type="NCBI Taxonomy" id="272918"/>
    <lineage>
        <taxon>Bacteria</taxon>
        <taxon>Bacillati</taxon>
        <taxon>Actinomycetota</taxon>
        <taxon>Actinomycetes</taxon>
        <taxon>Micrococcales</taxon>
        <taxon>Micrococcaceae</taxon>
        <taxon>Nesterenkonia</taxon>
    </lineage>
</organism>
<gene>
    <name evidence="1" type="ORF">BCL67_1514</name>
</gene>
<comment type="caution">
    <text evidence="1">The sequence shown here is derived from an EMBL/GenBank/DDBJ whole genome shotgun (WGS) entry which is preliminary data.</text>
</comment>
<dbReference type="EMBL" id="PVTY01000051">
    <property type="protein sequence ID" value="PRZ11419.1"/>
    <property type="molecule type" value="Genomic_DNA"/>
</dbReference>
<reference evidence="1 2" key="1">
    <citation type="submission" date="2018-03" db="EMBL/GenBank/DDBJ databases">
        <title>Comparative analysis of microorganisms from saline springs in Andes Mountain Range, Colombia.</title>
        <authorList>
            <person name="Rubin E."/>
        </authorList>
    </citation>
    <scope>NUCLEOTIDE SEQUENCE [LARGE SCALE GENOMIC DNA]</scope>
    <source>
        <strain evidence="1 2">CG 35</strain>
    </source>
</reference>
<feature type="non-terminal residue" evidence="1">
    <location>
        <position position="42"/>
    </location>
</feature>
<evidence type="ECO:0000313" key="1">
    <source>
        <dbReference type="EMBL" id="PRZ11419.1"/>
    </source>
</evidence>
<evidence type="ECO:0000313" key="2">
    <source>
        <dbReference type="Proteomes" id="UP000238217"/>
    </source>
</evidence>
<protein>
    <submittedName>
        <fullName evidence="1">Uncharacterized protein</fullName>
    </submittedName>
</protein>
<dbReference type="AlphaFoldDB" id="A0A2T0Y9P0"/>
<keyword evidence="2" id="KW-1185">Reference proteome</keyword>
<dbReference type="Proteomes" id="UP000238217">
    <property type="component" value="Unassembled WGS sequence"/>
</dbReference>